<dbReference type="PANTHER" id="PTHR40861:SF1">
    <property type="entry name" value="PHOSPHATIDATE PHOSPHATASE APP1 CATALYTIC DOMAIN-CONTAINING PROTEIN"/>
    <property type="match status" value="1"/>
</dbReference>
<keyword evidence="2" id="KW-0812">Transmembrane</keyword>
<evidence type="ECO:0000256" key="2">
    <source>
        <dbReference type="SAM" id="Phobius"/>
    </source>
</evidence>
<evidence type="ECO:0000313" key="4">
    <source>
        <dbReference type="Proteomes" id="UP001162031"/>
    </source>
</evidence>
<dbReference type="PANTHER" id="PTHR40861">
    <property type="entry name" value="DUF2183 DOMAIN-CONTAINING PROTEIN"/>
    <property type="match status" value="1"/>
</dbReference>
<dbReference type="AlphaFoldDB" id="A0AAV0SX04"/>
<evidence type="ECO:0000256" key="1">
    <source>
        <dbReference type="SAM" id="MobiDB-lite"/>
    </source>
</evidence>
<reference evidence="3" key="1">
    <citation type="submission" date="2022-12" db="EMBL/GenBank/DDBJ databases">
        <authorList>
            <person name="Webb A."/>
        </authorList>
    </citation>
    <scope>NUCLEOTIDE SEQUENCE</scope>
    <source>
        <strain evidence="3">Hp1</strain>
    </source>
</reference>
<feature type="transmembrane region" description="Helical" evidence="2">
    <location>
        <begin position="7"/>
        <end position="28"/>
    </location>
</feature>
<accession>A0AAV0SX04</accession>
<keyword evidence="4" id="KW-1185">Reference proteome</keyword>
<protein>
    <recommendedName>
        <fullName evidence="5">Phosphatidate phosphatase APP1 catalytic domain-containing protein</fullName>
    </recommendedName>
</protein>
<name>A0AAV0SX04_HYABA</name>
<evidence type="ECO:0000313" key="3">
    <source>
        <dbReference type="EMBL" id="CAI5710020.1"/>
    </source>
</evidence>
<evidence type="ECO:0008006" key="5">
    <source>
        <dbReference type="Google" id="ProtNLM"/>
    </source>
</evidence>
<dbReference type="EMBL" id="CANTFL010000048">
    <property type="protein sequence ID" value="CAI5710020.1"/>
    <property type="molecule type" value="Genomic_DNA"/>
</dbReference>
<proteinExistence type="predicted"/>
<dbReference type="Proteomes" id="UP001162031">
    <property type="component" value="Unassembled WGS sequence"/>
</dbReference>
<sequence length="566" mass="63357">MKAAQELEVAVPVGLVVLLLVFVCVALLCHGVNPLRVLRSSFKVPRRAHGTLSGSDGEREALLAVDRKTRVRYTGKVPLYTDTIAELARCETPREIEAFIKVINVHRLLNSSVKAQHFAQFCSSRLELSALSVATLATIILSLQKFAAEPIVVTCVRDCFCAKRDVACLQLKDEVDAKFPMFDLIYHRIRSDVDREAILTHFETEAMALRTSSTFFVPMKLLCDIDDTMLAALFDTRYPELTVYPGVHQFAQELLRRSASNSTNGVDDDHSDSCEDLESGRSRECKTVQRVAFLTARPEFLRKRSLQELRACGFQHFTLLMGRFTSMWGSQRIASGKASGERRATKSEGLRTLLTAFALQNFVRYKRVFAEHQFVFVGDNGQGDIDLGKELLRSPHLYAVSAVLIHDVIRNHAMNKALSQHCYRGIECNQSGIHSFRTYIGASFHLYAIGLLPLAAVIRVVEKTALAYAAIVFDTRDQKQNLAQEILFDVAAVVNELPDQQAMALVSSLHDDIVDKGDDSEPNGSVERKQFRLTREEQLQQRLEAVRKSAAHLSRSPSHGPYKAES</sequence>
<comment type="caution">
    <text evidence="3">The sequence shown here is derived from an EMBL/GenBank/DDBJ whole genome shotgun (WGS) entry which is preliminary data.</text>
</comment>
<keyword evidence="2" id="KW-0472">Membrane</keyword>
<feature type="region of interest" description="Disordered" evidence="1">
    <location>
        <begin position="546"/>
        <end position="566"/>
    </location>
</feature>
<keyword evidence="2" id="KW-1133">Transmembrane helix</keyword>
<organism evidence="3 4">
    <name type="scientific">Hyaloperonospora brassicae</name>
    <name type="common">Brassica downy mildew</name>
    <name type="synonym">Peronospora brassicae</name>
    <dbReference type="NCBI Taxonomy" id="162125"/>
    <lineage>
        <taxon>Eukaryota</taxon>
        <taxon>Sar</taxon>
        <taxon>Stramenopiles</taxon>
        <taxon>Oomycota</taxon>
        <taxon>Peronosporomycetes</taxon>
        <taxon>Peronosporales</taxon>
        <taxon>Peronosporaceae</taxon>
        <taxon>Hyaloperonospora</taxon>
    </lineage>
</organism>
<gene>
    <name evidence="3" type="ORF">HBR001_LOCUS387</name>
</gene>